<proteinExistence type="predicted"/>
<feature type="domain" description="HTH crp-type" evidence="5">
    <location>
        <begin position="170"/>
        <end position="215"/>
    </location>
</feature>
<evidence type="ECO:0000259" key="5">
    <source>
        <dbReference type="Pfam" id="PF13545"/>
    </source>
</evidence>
<dbReference type="InterPro" id="IPR036388">
    <property type="entry name" value="WH-like_DNA-bd_sf"/>
</dbReference>
<keyword evidence="2" id="KW-0238">DNA-binding</keyword>
<dbReference type="InterPro" id="IPR000595">
    <property type="entry name" value="cNMP-bd_dom"/>
</dbReference>
<evidence type="ECO:0000256" key="1">
    <source>
        <dbReference type="ARBA" id="ARBA00023015"/>
    </source>
</evidence>
<dbReference type="InterPro" id="IPR036390">
    <property type="entry name" value="WH_DNA-bd_sf"/>
</dbReference>
<dbReference type="Gene3D" id="2.60.120.10">
    <property type="entry name" value="Jelly Rolls"/>
    <property type="match status" value="1"/>
</dbReference>
<name>A0A5N4BT55_9FLAO</name>
<dbReference type="InterPro" id="IPR018490">
    <property type="entry name" value="cNMP-bd_dom_sf"/>
</dbReference>
<sequence>MIKTFLFMTHTNILKKCLPDFGKELIGEIEKSGIIKIFSSQEFIVQQGQLIRYLPIVLEGSVKAYSEEDGIQFLLYYIQPGSSCIFSFVHLFNQHPIDFSAIPEGKSTILLIPIDKAKEWLIRFPSFNNLIIAEFQKHYNDLLHTTKQIICYKLEDRLWDYLKTKAKISNTNELAISHQSIADDLGTTREVISRLMKKIELDKKLTQNNRKIKLLISDF</sequence>
<evidence type="ECO:0000256" key="2">
    <source>
        <dbReference type="ARBA" id="ARBA00023125"/>
    </source>
</evidence>
<dbReference type="Pfam" id="PF00027">
    <property type="entry name" value="cNMP_binding"/>
    <property type="match status" value="1"/>
</dbReference>
<dbReference type="SUPFAM" id="SSF46785">
    <property type="entry name" value="Winged helix' DNA-binding domain"/>
    <property type="match status" value="1"/>
</dbReference>
<dbReference type="InterPro" id="IPR012318">
    <property type="entry name" value="HTH_CRP"/>
</dbReference>
<keyword evidence="1" id="KW-0805">Transcription regulation</keyword>
<accession>A0A5N4BT55</accession>
<dbReference type="EMBL" id="VTPV01000003">
    <property type="protein sequence ID" value="KAB1231560.1"/>
    <property type="molecule type" value="Genomic_DNA"/>
</dbReference>
<organism evidence="6 7">
    <name type="scientific">Chryseobacterium viscerum</name>
    <dbReference type="NCBI Taxonomy" id="1037377"/>
    <lineage>
        <taxon>Bacteria</taxon>
        <taxon>Pseudomonadati</taxon>
        <taxon>Bacteroidota</taxon>
        <taxon>Flavobacteriia</taxon>
        <taxon>Flavobacteriales</taxon>
        <taxon>Weeksellaceae</taxon>
        <taxon>Chryseobacterium group</taxon>
        <taxon>Chryseobacterium</taxon>
    </lineage>
</organism>
<evidence type="ECO:0000256" key="3">
    <source>
        <dbReference type="ARBA" id="ARBA00023163"/>
    </source>
</evidence>
<evidence type="ECO:0000259" key="4">
    <source>
        <dbReference type="Pfam" id="PF00027"/>
    </source>
</evidence>
<reference evidence="6 7" key="1">
    <citation type="journal article" date="2019" name="Stand. Genomic Sci.">
        <title>Draft Whole-Genome Sequence of a Novel Chryseobacterium viscerum Strain Isolated from Fresh Water at Dripping Springs, New Mexico.</title>
        <authorList>
            <person name="Kyndt J.A."/>
            <person name="Moore T.C."/>
        </authorList>
    </citation>
    <scope>NUCLEOTIDE SEQUENCE [LARGE SCALE GENOMIC DNA]</scope>
    <source>
        <strain evidence="6 7">DPS</strain>
    </source>
</reference>
<evidence type="ECO:0000313" key="6">
    <source>
        <dbReference type="EMBL" id="KAB1231560.1"/>
    </source>
</evidence>
<dbReference type="SUPFAM" id="SSF51206">
    <property type="entry name" value="cAMP-binding domain-like"/>
    <property type="match status" value="1"/>
</dbReference>
<dbReference type="Pfam" id="PF13545">
    <property type="entry name" value="HTH_Crp_2"/>
    <property type="match status" value="1"/>
</dbReference>
<evidence type="ECO:0000313" key="7">
    <source>
        <dbReference type="Proteomes" id="UP000326384"/>
    </source>
</evidence>
<keyword evidence="7" id="KW-1185">Reference proteome</keyword>
<feature type="domain" description="Cyclic nucleotide-binding" evidence="4">
    <location>
        <begin position="38"/>
        <end position="119"/>
    </location>
</feature>
<keyword evidence="3" id="KW-0804">Transcription</keyword>
<dbReference type="InterPro" id="IPR014710">
    <property type="entry name" value="RmlC-like_jellyroll"/>
</dbReference>
<dbReference type="Proteomes" id="UP000326384">
    <property type="component" value="Unassembled WGS sequence"/>
</dbReference>
<comment type="caution">
    <text evidence="6">The sequence shown here is derived from an EMBL/GenBank/DDBJ whole genome shotgun (WGS) entry which is preliminary data.</text>
</comment>
<protein>
    <submittedName>
        <fullName evidence="6">Crp/Fnr family transcriptional regulator</fullName>
    </submittedName>
</protein>
<gene>
    <name evidence="6" type="ORF">F8D52_07060</name>
</gene>
<dbReference type="Gene3D" id="1.10.10.10">
    <property type="entry name" value="Winged helix-like DNA-binding domain superfamily/Winged helix DNA-binding domain"/>
    <property type="match status" value="1"/>
</dbReference>